<feature type="region of interest" description="Disordered" evidence="1">
    <location>
        <begin position="1"/>
        <end position="33"/>
    </location>
</feature>
<accession>A0A0A9EZV9</accession>
<organism evidence="2">
    <name type="scientific">Arundo donax</name>
    <name type="common">Giant reed</name>
    <name type="synonym">Donax arundinaceus</name>
    <dbReference type="NCBI Taxonomy" id="35708"/>
    <lineage>
        <taxon>Eukaryota</taxon>
        <taxon>Viridiplantae</taxon>
        <taxon>Streptophyta</taxon>
        <taxon>Embryophyta</taxon>
        <taxon>Tracheophyta</taxon>
        <taxon>Spermatophyta</taxon>
        <taxon>Magnoliopsida</taxon>
        <taxon>Liliopsida</taxon>
        <taxon>Poales</taxon>
        <taxon>Poaceae</taxon>
        <taxon>PACMAD clade</taxon>
        <taxon>Arundinoideae</taxon>
        <taxon>Arundineae</taxon>
        <taxon>Arundo</taxon>
    </lineage>
</organism>
<evidence type="ECO:0000256" key="1">
    <source>
        <dbReference type="SAM" id="MobiDB-lite"/>
    </source>
</evidence>
<feature type="compositionally biased region" description="Polar residues" evidence="1">
    <location>
        <begin position="11"/>
        <end position="22"/>
    </location>
</feature>
<sequence>MKRSCHATRARLQSTPSSVRSQPTPPNRARRGA</sequence>
<dbReference type="EMBL" id="GBRH01191581">
    <property type="protein sequence ID" value="JAE06315.1"/>
    <property type="molecule type" value="Transcribed_RNA"/>
</dbReference>
<proteinExistence type="predicted"/>
<evidence type="ECO:0000313" key="2">
    <source>
        <dbReference type="EMBL" id="JAE06315.1"/>
    </source>
</evidence>
<name>A0A0A9EZV9_ARUDO</name>
<reference evidence="2" key="1">
    <citation type="submission" date="2014-09" db="EMBL/GenBank/DDBJ databases">
        <authorList>
            <person name="Magalhaes I.L.F."/>
            <person name="Oliveira U."/>
            <person name="Santos F.R."/>
            <person name="Vidigal T.H.D.A."/>
            <person name="Brescovit A.D."/>
            <person name="Santos A.J."/>
        </authorList>
    </citation>
    <scope>NUCLEOTIDE SEQUENCE</scope>
    <source>
        <tissue evidence="2">Shoot tissue taken approximately 20 cm above the soil surface</tissue>
    </source>
</reference>
<dbReference type="AlphaFoldDB" id="A0A0A9EZV9"/>
<protein>
    <submittedName>
        <fullName evidence="2">Uncharacterized protein</fullName>
    </submittedName>
</protein>
<reference evidence="2" key="2">
    <citation type="journal article" date="2015" name="Data Brief">
        <title>Shoot transcriptome of the giant reed, Arundo donax.</title>
        <authorList>
            <person name="Barrero R.A."/>
            <person name="Guerrero F.D."/>
            <person name="Moolhuijzen P."/>
            <person name="Goolsby J.A."/>
            <person name="Tidwell J."/>
            <person name="Bellgard S.E."/>
            <person name="Bellgard M.I."/>
        </authorList>
    </citation>
    <scope>NUCLEOTIDE SEQUENCE</scope>
    <source>
        <tissue evidence="2">Shoot tissue taken approximately 20 cm above the soil surface</tissue>
    </source>
</reference>